<dbReference type="PROSITE" id="PS50893">
    <property type="entry name" value="ABC_TRANSPORTER_2"/>
    <property type="match status" value="1"/>
</dbReference>
<dbReference type="Proteomes" id="UP000256779">
    <property type="component" value="Unassembled WGS sequence"/>
</dbReference>
<evidence type="ECO:0000313" key="8">
    <source>
        <dbReference type="Proteomes" id="UP000256779"/>
    </source>
</evidence>
<evidence type="ECO:0000256" key="1">
    <source>
        <dbReference type="ARBA" id="ARBA00005417"/>
    </source>
</evidence>
<dbReference type="InterPro" id="IPR003593">
    <property type="entry name" value="AAA+_ATPase"/>
</dbReference>
<accession>A0A3D9LGY3</accession>
<proteinExistence type="inferred from homology"/>
<keyword evidence="3" id="KW-0536">Nodulation</keyword>
<dbReference type="SMART" id="SM00382">
    <property type="entry name" value="AAA"/>
    <property type="match status" value="1"/>
</dbReference>
<dbReference type="Pfam" id="PF00005">
    <property type="entry name" value="ABC_tran"/>
    <property type="match status" value="1"/>
</dbReference>
<dbReference type="AlphaFoldDB" id="A0A3D9LGY3"/>
<dbReference type="InterPro" id="IPR027417">
    <property type="entry name" value="P-loop_NTPase"/>
</dbReference>
<comment type="similarity">
    <text evidence="1">Belongs to the ABC transporter superfamily.</text>
</comment>
<sequence length="303" mass="33791">MELLQVEGLTKRYASHTALNDVSLTIPKGSIFGLLGPNGAGKTTLIRIITRIIEQDQGRVMLNGEEITPEMVRLIGYLPEERGLYKKMKVGEQLLYLARLKGLSRPDAVAKIKSWLKRLELTPWHNKAIEDLSKGMAQKVQFIATVLHEPELIILDEPFSGFDPVNANLIKDEILQLRDNGATVIFSTHRMESVEELCDHIALINQSEKILDGKKVDIKQAHKNGTFIVEHEGQLTAGADYELLTSAPGEVGYTRSVIKDKTDGGPNNLLRVLMGEVEIHSFIEKVPTINEIFIQKVKGGNHE</sequence>
<evidence type="ECO:0000256" key="2">
    <source>
        <dbReference type="ARBA" id="ARBA00022448"/>
    </source>
</evidence>
<dbReference type="SUPFAM" id="SSF52540">
    <property type="entry name" value="P-loop containing nucleoside triphosphate hydrolases"/>
    <property type="match status" value="1"/>
</dbReference>
<dbReference type="EMBL" id="QREG01000001">
    <property type="protein sequence ID" value="REE05970.1"/>
    <property type="molecule type" value="Genomic_DNA"/>
</dbReference>
<dbReference type="PANTHER" id="PTHR42711">
    <property type="entry name" value="ABC TRANSPORTER ATP-BINDING PROTEIN"/>
    <property type="match status" value="1"/>
</dbReference>
<keyword evidence="2" id="KW-0813">Transport</keyword>
<keyword evidence="4" id="KW-0547">Nucleotide-binding</keyword>
<gene>
    <name evidence="7" type="ORF">C7460_101489</name>
</gene>
<dbReference type="PANTHER" id="PTHR42711:SF5">
    <property type="entry name" value="ABC TRANSPORTER ATP-BINDING PROTEIN NATA"/>
    <property type="match status" value="1"/>
</dbReference>
<dbReference type="OrthoDB" id="9808363at2"/>
<feature type="domain" description="ABC transporter" evidence="6">
    <location>
        <begin position="4"/>
        <end position="231"/>
    </location>
</feature>
<dbReference type="RefSeq" id="WP_115866459.1">
    <property type="nucleotide sequence ID" value="NZ_QREG01000001.1"/>
</dbReference>
<name>A0A3D9LGY3_MARFU</name>
<protein>
    <submittedName>
        <fullName evidence="7">ABC-2 type transport system ATP-binding protein</fullName>
    </submittedName>
</protein>
<evidence type="ECO:0000259" key="6">
    <source>
        <dbReference type="PROSITE" id="PS50893"/>
    </source>
</evidence>
<dbReference type="GO" id="GO:0005524">
    <property type="term" value="F:ATP binding"/>
    <property type="evidence" value="ECO:0007669"/>
    <property type="project" value="UniProtKB-KW"/>
</dbReference>
<dbReference type="InterPro" id="IPR017871">
    <property type="entry name" value="ABC_transporter-like_CS"/>
</dbReference>
<dbReference type="PROSITE" id="PS00211">
    <property type="entry name" value="ABC_TRANSPORTER_1"/>
    <property type="match status" value="1"/>
</dbReference>
<dbReference type="Pfam" id="PF13732">
    <property type="entry name" value="DrrA1-3_C"/>
    <property type="match status" value="1"/>
</dbReference>
<evidence type="ECO:0000256" key="4">
    <source>
        <dbReference type="ARBA" id="ARBA00022741"/>
    </source>
</evidence>
<evidence type="ECO:0000256" key="3">
    <source>
        <dbReference type="ARBA" id="ARBA00022458"/>
    </source>
</evidence>
<keyword evidence="8" id="KW-1185">Reference proteome</keyword>
<dbReference type="InterPro" id="IPR003439">
    <property type="entry name" value="ABC_transporter-like_ATP-bd"/>
</dbReference>
<evidence type="ECO:0000256" key="5">
    <source>
        <dbReference type="ARBA" id="ARBA00022840"/>
    </source>
</evidence>
<keyword evidence="5 7" id="KW-0067">ATP-binding</keyword>
<dbReference type="Gene3D" id="3.40.50.300">
    <property type="entry name" value="P-loop containing nucleotide triphosphate hydrolases"/>
    <property type="match status" value="1"/>
</dbReference>
<evidence type="ECO:0000313" key="7">
    <source>
        <dbReference type="EMBL" id="REE05970.1"/>
    </source>
</evidence>
<comment type="caution">
    <text evidence="7">The sequence shown here is derived from an EMBL/GenBank/DDBJ whole genome shotgun (WGS) entry which is preliminary data.</text>
</comment>
<organism evidence="7 8">
    <name type="scientific">Marinoscillum furvescens DSM 4134</name>
    <dbReference type="NCBI Taxonomy" id="1122208"/>
    <lineage>
        <taxon>Bacteria</taxon>
        <taxon>Pseudomonadati</taxon>
        <taxon>Bacteroidota</taxon>
        <taxon>Cytophagia</taxon>
        <taxon>Cytophagales</taxon>
        <taxon>Reichenbachiellaceae</taxon>
        <taxon>Marinoscillum</taxon>
    </lineage>
</organism>
<reference evidence="7 8" key="1">
    <citation type="submission" date="2018-07" db="EMBL/GenBank/DDBJ databases">
        <title>Genomic Encyclopedia of Type Strains, Phase IV (KMG-IV): sequencing the most valuable type-strain genomes for metagenomic binning, comparative biology and taxonomic classification.</title>
        <authorList>
            <person name="Goeker M."/>
        </authorList>
    </citation>
    <scope>NUCLEOTIDE SEQUENCE [LARGE SCALE GENOMIC DNA]</scope>
    <source>
        <strain evidence="7 8">DSM 4134</strain>
    </source>
</reference>
<dbReference type="InterPro" id="IPR050763">
    <property type="entry name" value="ABC_transporter_ATP-binding"/>
</dbReference>
<dbReference type="GO" id="GO:0016887">
    <property type="term" value="F:ATP hydrolysis activity"/>
    <property type="evidence" value="ECO:0007669"/>
    <property type="project" value="InterPro"/>
</dbReference>
<dbReference type="InterPro" id="IPR025302">
    <property type="entry name" value="DrrA1/2-like_C"/>
</dbReference>